<protein>
    <submittedName>
        <fullName evidence="2">Uncharacterized protein</fullName>
    </submittedName>
</protein>
<name>A0AAU7CAS0_9BACT</name>
<proteinExistence type="predicted"/>
<evidence type="ECO:0000313" key="2">
    <source>
        <dbReference type="EMBL" id="XBH02208.1"/>
    </source>
</evidence>
<gene>
    <name evidence="2" type="ORF">V5E97_28300</name>
</gene>
<feature type="region of interest" description="Disordered" evidence="1">
    <location>
        <begin position="49"/>
        <end position="70"/>
    </location>
</feature>
<organism evidence="2">
    <name type="scientific">Singulisphaera sp. Ch08</name>
    <dbReference type="NCBI Taxonomy" id="3120278"/>
    <lineage>
        <taxon>Bacteria</taxon>
        <taxon>Pseudomonadati</taxon>
        <taxon>Planctomycetota</taxon>
        <taxon>Planctomycetia</taxon>
        <taxon>Isosphaerales</taxon>
        <taxon>Isosphaeraceae</taxon>
        <taxon>Singulisphaera</taxon>
    </lineage>
</organism>
<accession>A0AAU7CAS0</accession>
<feature type="region of interest" description="Disordered" evidence="1">
    <location>
        <begin position="121"/>
        <end position="144"/>
    </location>
</feature>
<dbReference type="RefSeq" id="WP_406694950.1">
    <property type="nucleotide sequence ID" value="NZ_CP155447.1"/>
</dbReference>
<dbReference type="AlphaFoldDB" id="A0AAU7CAS0"/>
<feature type="compositionally biased region" description="Polar residues" evidence="1">
    <location>
        <begin position="134"/>
        <end position="144"/>
    </location>
</feature>
<evidence type="ECO:0000256" key="1">
    <source>
        <dbReference type="SAM" id="MobiDB-lite"/>
    </source>
</evidence>
<dbReference type="EMBL" id="CP155447">
    <property type="protein sequence ID" value="XBH02208.1"/>
    <property type="molecule type" value="Genomic_DNA"/>
</dbReference>
<sequence>MNGEPPISSSNAQPPRPRGGTARPDLRPLHQGLERFRDLVHQQLDRIEAMALERNDTPSSHPDPSQRELELRKKIAELEERQARLVTEARRMEQEWQTGMEKIENDRRLLAEAWDRLERERIDGGVGTTDAPKPSSSPVHDSSATVFRPVVAPESNDVVTHTVLSQFQALRSDVRRNANGRRPHR</sequence>
<feature type="region of interest" description="Disordered" evidence="1">
    <location>
        <begin position="1"/>
        <end position="31"/>
    </location>
</feature>
<reference evidence="2" key="1">
    <citation type="submission" date="2024-05" db="EMBL/GenBank/DDBJ databases">
        <title>Planctomycetes of the genus Singulisphaera possess chitinolytic capabilities.</title>
        <authorList>
            <person name="Ivanova A."/>
        </authorList>
    </citation>
    <scope>NUCLEOTIDE SEQUENCE</scope>
    <source>
        <strain evidence="2">Ch08T</strain>
    </source>
</reference>